<gene>
    <name evidence="9" type="ORF">OSB1V03_LOCUS7572</name>
</gene>
<keyword evidence="2 7" id="KW-0812">Transmembrane</keyword>
<feature type="domain" description="Fatty acid hydroxylase" evidence="8">
    <location>
        <begin position="504"/>
        <end position="637"/>
    </location>
</feature>
<dbReference type="GO" id="GO:0008610">
    <property type="term" value="P:lipid biosynthetic process"/>
    <property type="evidence" value="ECO:0007669"/>
    <property type="project" value="InterPro"/>
</dbReference>
<dbReference type="GO" id="GO:0005783">
    <property type="term" value="C:endoplasmic reticulum"/>
    <property type="evidence" value="ECO:0007669"/>
    <property type="project" value="TreeGrafter"/>
</dbReference>
<evidence type="ECO:0000256" key="1">
    <source>
        <dbReference type="ARBA" id="ARBA00004127"/>
    </source>
</evidence>
<dbReference type="EMBL" id="OC859047">
    <property type="protein sequence ID" value="CAD7627142.1"/>
    <property type="molecule type" value="Genomic_DNA"/>
</dbReference>
<reference evidence="9" key="1">
    <citation type="submission" date="2020-11" db="EMBL/GenBank/DDBJ databases">
        <authorList>
            <person name="Tran Van P."/>
        </authorList>
    </citation>
    <scope>NUCLEOTIDE SEQUENCE</scope>
</reference>
<dbReference type="AlphaFoldDB" id="A0A7R9KSC9"/>
<protein>
    <recommendedName>
        <fullName evidence="8">Fatty acid hydroxylase domain-containing protein</fullName>
    </recommendedName>
</protein>
<dbReference type="Proteomes" id="UP000759131">
    <property type="component" value="Unassembled WGS sequence"/>
</dbReference>
<evidence type="ECO:0000313" key="10">
    <source>
        <dbReference type="Proteomes" id="UP000759131"/>
    </source>
</evidence>
<keyword evidence="3 7" id="KW-1133">Transmembrane helix</keyword>
<organism evidence="9">
    <name type="scientific">Medioppia subpectinata</name>
    <dbReference type="NCBI Taxonomy" id="1979941"/>
    <lineage>
        <taxon>Eukaryota</taxon>
        <taxon>Metazoa</taxon>
        <taxon>Ecdysozoa</taxon>
        <taxon>Arthropoda</taxon>
        <taxon>Chelicerata</taxon>
        <taxon>Arachnida</taxon>
        <taxon>Acari</taxon>
        <taxon>Acariformes</taxon>
        <taxon>Sarcoptiformes</taxon>
        <taxon>Oribatida</taxon>
        <taxon>Brachypylina</taxon>
        <taxon>Oppioidea</taxon>
        <taxon>Oppiidae</taxon>
        <taxon>Medioppia</taxon>
    </lineage>
</organism>
<evidence type="ECO:0000256" key="7">
    <source>
        <dbReference type="SAM" id="Phobius"/>
    </source>
</evidence>
<dbReference type="EMBL" id="CAJPIZ010004472">
    <property type="protein sequence ID" value="CAG2107572.1"/>
    <property type="molecule type" value="Genomic_DNA"/>
</dbReference>
<dbReference type="GO" id="GO:0005506">
    <property type="term" value="F:iron ion binding"/>
    <property type="evidence" value="ECO:0007669"/>
    <property type="project" value="InterPro"/>
</dbReference>
<dbReference type="PANTHER" id="PTHR21624">
    <property type="entry name" value="STEROL DESATURASE-RELATED PROTEIN"/>
    <property type="match status" value="1"/>
</dbReference>
<keyword evidence="5" id="KW-0443">Lipid metabolism</keyword>
<dbReference type="PANTHER" id="PTHR21624:SF1">
    <property type="entry name" value="ALKYLGLYCEROL MONOOXYGENASE"/>
    <property type="match status" value="1"/>
</dbReference>
<evidence type="ECO:0000256" key="5">
    <source>
        <dbReference type="ARBA" id="ARBA00023098"/>
    </source>
</evidence>
<proteinExistence type="predicted"/>
<keyword evidence="4" id="KW-0560">Oxidoreductase</keyword>
<name>A0A7R9KSC9_9ACAR</name>
<dbReference type="GO" id="GO:0016020">
    <property type="term" value="C:membrane"/>
    <property type="evidence" value="ECO:0007669"/>
    <property type="project" value="GOC"/>
</dbReference>
<keyword evidence="6 7" id="KW-0472">Membrane</keyword>
<evidence type="ECO:0000256" key="6">
    <source>
        <dbReference type="ARBA" id="ARBA00023136"/>
    </source>
</evidence>
<dbReference type="InterPro" id="IPR051689">
    <property type="entry name" value="Sterol_desaturase/TMEM195"/>
</dbReference>
<evidence type="ECO:0000259" key="8">
    <source>
        <dbReference type="Pfam" id="PF04116"/>
    </source>
</evidence>
<feature type="domain" description="Fatty acid hydroxylase" evidence="8">
    <location>
        <begin position="118"/>
        <end position="251"/>
    </location>
</feature>
<keyword evidence="10" id="KW-1185">Reference proteome</keyword>
<dbReference type="GO" id="GO:0006643">
    <property type="term" value="P:membrane lipid metabolic process"/>
    <property type="evidence" value="ECO:0007669"/>
    <property type="project" value="TreeGrafter"/>
</dbReference>
<sequence>MDSTGSCGQDFVIGLFQQFGLMFYLIQPTSSTFSSPYDIPNYELEIWPVFATLLFIEQLVHWFRGSDPTKLANTILNLGSGLLVAITRVLLLAIIIKTMYYFHYNYHLFCLSSSTDTWFVCLILNDFVYYWSHRSLHRIHLLWASHQFHHSQWPDTDMSTGHRRTVIDFIICDMMTIPLSLIIPPPILLAHMQFGRIYQIWLHTGLVPGLGRLEYLINTPRQHRTHHRSISSGQSGNYGGLLIIWDRMFGTYIHPIARDATGITCSGITYNVIALQCSYYYKVLWRELTMVSGVPNKIKTLLSKPEFVKVPNKIIFSPIAPLVEIVRCILYYPFDKYLVSRWVETSMPGHLIPVTEGYSQSYHTLLPKVTDNSNRQSNRRLLYITAMDSTGSCGQNFVTGLFHQFGLIFYLIQPGSSTFNSPYDIPNYELEVWPVFATLLFVEQMIYWFRGSAPTKLTNTILNLGSGLLVAITRVLLLEIVIKTMYYFHFNYHMFCLSSSTDTWFVCLILNDFVYYWSHRSLHRIHILWASHQFHHSQWPDTDMSTGHRRSVIDFIICDMMAIPLSLIIPPPILLAHMQFGRIYQIWLHTGVVPGLGRLEYLINTPLQHRAHHRSISSGQSGNYGGLLMIWDRMFGTYIHTITRDVNGITCSGITYNVIALQCSYYYKVLCSKLTMGTVRVTIRFYQK</sequence>
<dbReference type="InterPro" id="IPR006694">
    <property type="entry name" value="Fatty_acid_hydroxylase"/>
</dbReference>
<evidence type="ECO:0000256" key="2">
    <source>
        <dbReference type="ARBA" id="ARBA00022692"/>
    </source>
</evidence>
<dbReference type="Pfam" id="PF04116">
    <property type="entry name" value="FA_hydroxylase"/>
    <property type="match status" value="2"/>
</dbReference>
<feature type="transmembrane region" description="Helical" evidence="7">
    <location>
        <begin position="75"/>
        <end position="100"/>
    </location>
</feature>
<dbReference type="OrthoDB" id="6354873at2759"/>
<evidence type="ECO:0000256" key="3">
    <source>
        <dbReference type="ARBA" id="ARBA00022989"/>
    </source>
</evidence>
<comment type="subcellular location">
    <subcellularLocation>
        <location evidence="1">Endomembrane system</location>
        <topology evidence="1">Multi-pass membrane protein</topology>
    </subcellularLocation>
</comment>
<evidence type="ECO:0000313" key="9">
    <source>
        <dbReference type="EMBL" id="CAD7627142.1"/>
    </source>
</evidence>
<accession>A0A7R9KSC9</accession>
<dbReference type="GO" id="GO:0050479">
    <property type="term" value="F:glyceryl-ether monooxygenase activity"/>
    <property type="evidence" value="ECO:0007669"/>
    <property type="project" value="TreeGrafter"/>
</dbReference>
<evidence type="ECO:0000256" key="4">
    <source>
        <dbReference type="ARBA" id="ARBA00023002"/>
    </source>
</evidence>